<dbReference type="PANTHER" id="PTHR13504">
    <property type="entry name" value="FIDO DOMAIN-CONTAINING PROTEIN DDB_G0283145"/>
    <property type="match status" value="1"/>
</dbReference>
<dbReference type="Proteomes" id="UP000248627">
    <property type="component" value="Unassembled WGS sequence"/>
</dbReference>
<reference evidence="4 5" key="1">
    <citation type="submission" date="2018-01" db="EMBL/GenBank/DDBJ databases">
        <title>Draft genome sequence of Jishengella endophytica.</title>
        <authorList>
            <person name="Sahin N."/>
            <person name="Ay H."/>
            <person name="Saygin H."/>
        </authorList>
    </citation>
    <scope>NUCLEOTIDE SEQUENCE [LARGE SCALE GENOMIC DNA]</scope>
    <source>
        <strain evidence="4 5">DSM 45430</strain>
    </source>
</reference>
<name>A0A2W2C626_9ACTN</name>
<comment type="caution">
    <text evidence="4">The sequence shown here is derived from an EMBL/GenBank/DDBJ whole genome shotgun (WGS) entry which is preliminary data.</text>
</comment>
<evidence type="ECO:0000313" key="5">
    <source>
        <dbReference type="Proteomes" id="UP000248627"/>
    </source>
</evidence>
<dbReference type="PANTHER" id="PTHR13504:SF33">
    <property type="entry name" value="FIC FAMILY PROTEIN"/>
    <property type="match status" value="1"/>
</dbReference>
<sequence length="305" mass="33976">MADRARVASITASSAIEGIVVADGARADRILAGRVTKLRNRSEQELAGYRDAQDYLFQRQWQPLTSGLLVHLHRLLFAHTAADGGRFKHEDNLVVDSAADGELTIRFRPVSATDTPFFVAELIDRYRAEVAAQRHHPVLLVGLFALDLLVIHPFEDGNGRVTRALTNALLLDVGYTAPRYVSLEQQIAATADTYYRTLLESTHGWHDGQADPWPWLGYFVDILAAAYRTFAERAASERGDGSKQDRVRDYVLQHSPATFRVADIRRALPGISDPTIRVALDRLRREGAIASDGLGRAASWRRLRP</sequence>
<dbReference type="InterPro" id="IPR003812">
    <property type="entry name" value="Fido"/>
</dbReference>
<proteinExistence type="predicted"/>
<evidence type="ECO:0000259" key="3">
    <source>
        <dbReference type="PROSITE" id="PS51459"/>
    </source>
</evidence>
<feature type="domain" description="Fido" evidence="3">
    <location>
        <begin position="64"/>
        <end position="221"/>
    </location>
</feature>
<dbReference type="InterPro" id="IPR040198">
    <property type="entry name" value="Fido_containing"/>
</dbReference>
<dbReference type="PROSITE" id="PS51459">
    <property type="entry name" value="FIDO"/>
    <property type="match status" value="1"/>
</dbReference>
<keyword evidence="5" id="KW-1185">Reference proteome</keyword>
<dbReference type="InterPro" id="IPR036597">
    <property type="entry name" value="Fido-like_dom_sf"/>
</dbReference>
<keyword evidence="2" id="KW-0547">Nucleotide-binding</keyword>
<dbReference type="SUPFAM" id="SSF140931">
    <property type="entry name" value="Fic-like"/>
    <property type="match status" value="1"/>
</dbReference>
<organism evidence="4 5">
    <name type="scientific">Micromonospora endophytica</name>
    <dbReference type="NCBI Taxonomy" id="515350"/>
    <lineage>
        <taxon>Bacteria</taxon>
        <taxon>Bacillati</taxon>
        <taxon>Actinomycetota</taxon>
        <taxon>Actinomycetes</taxon>
        <taxon>Micromonosporales</taxon>
        <taxon>Micromonosporaceae</taxon>
        <taxon>Micromonospora</taxon>
    </lineage>
</organism>
<dbReference type="OrthoDB" id="9813719at2"/>
<dbReference type="EMBL" id="POTX01000098">
    <property type="protein sequence ID" value="PZF94945.1"/>
    <property type="molecule type" value="Genomic_DNA"/>
</dbReference>
<accession>A0A2W2C626</accession>
<feature type="active site" evidence="1">
    <location>
        <position position="152"/>
    </location>
</feature>
<gene>
    <name evidence="4" type="ORF">C1I93_15980</name>
</gene>
<protein>
    <submittedName>
        <fullName evidence="4">Fic family protein</fullName>
    </submittedName>
</protein>
<dbReference type="Gene3D" id="1.10.3290.10">
    <property type="entry name" value="Fido-like domain"/>
    <property type="match status" value="1"/>
</dbReference>
<dbReference type="Pfam" id="PF02661">
    <property type="entry name" value="Fic"/>
    <property type="match status" value="1"/>
</dbReference>
<evidence type="ECO:0000256" key="1">
    <source>
        <dbReference type="PIRSR" id="PIRSR640198-1"/>
    </source>
</evidence>
<dbReference type="GO" id="GO:0005524">
    <property type="term" value="F:ATP binding"/>
    <property type="evidence" value="ECO:0007669"/>
    <property type="project" value="UniProtKB-KW"/>
</dbReference>
<keyword evidence="2" id="KW-0067">ATP-binding</keyword>
<evidence type="ECO:0000256" key="2">
    <source>
        <dbReference type="PIRSR" id="PIRSR640198-2"/>
    </source>
</evidence>
<evidence type="ECO:0000313" key="4">
    <source>
        <dbReference type="EMBL" id="PZF94945.1"/>
    </source>
</evidence>
<dbReference type="AlphaFoldDB" id="A0A2W2C626"/>
<feature type="binding site" evidence="2">
    <location>
        <begin position="156"/>
        <end position="163"/>
    </location>
    <ligand>
        <name>ATP</name>
        <dbReference type="ChEBI" id="CHEBI:30616"/>
    </ligand>
</feature>